<dbReference type="SUPFAM" id="SSF46894">
    <property type="entry name" value="C-terminal effector domain of the bipartite response regulators"/>
    <property type="match status" value="1"/>
</dbReference>
<evidence type="ECO:0000256" key="3">
    <source>
        <dbReference type="ARBA" id="ARBA00022741"/>
    </source>
</evidence>
<keyword evidence="5 7" id="KW-0067">ATP-binding</keyword>
<dbReference type="InterPro" id="IPR000792">
    <property type="entry name" value="Tscrpt_reg_LuxR_C"/>
</dbReference>
<dbReference type="Pfam" id="PF01202">
    <property type="entry name" value="SKI"/>
    <property type="match status" value="1"/>
</dbReference>
<comment type="cofactor">
    <cofactor evidence="7">
        <name>Mg(2+)</name>
        <dbReference type="ChEBI" id="CHEBI:18420"/>
    </cofactor>
    <text evidence="7">Binds 1 Mg(2+) ion per subunit.</text>
</comment>
<dbReference type="InterPro" id="IPR000623">
    <property type="entry name" value="Shikimate_kinase/TSH1"/>
</dbReference>
<feature type="binding site" evidence="7">
    <location>
        <position position="36"/>
    </location>
    <ligand>
        <name>substrate</name>
    </ligand>
</feature>
<dbReference type="InterPro" id="IPR027417">
    <property type="entry name" value="P-loop_NTPase"/>
</dbReference>
<dbReference type="STRING" id="45074.Lsan_1902"/>
<dbReference type="InterPro" id="IPR016032">
    <property type="entry name" value="Sig_transdc_resp-reg_C-effctor"/>
</dbReference>
<keyword evidence="10" id="KW-1185">Reference proteome</keyword>
<dbReference type="GO" id="GO:0009073">
    <property type="term" value="P:aromatic amino acid family biosynthetic process"/>
    <property type="evidence" value="ECO:0007669"/>
    <property type="project" value="UniProtKB-KW"/>
</dbReference>
<dbReference type="SUPFAM" id="SSF52540">
    <property type="entry name" value="P-loop containing nucleoside triphosphate hydrolases"/>
    <property type="match status" value="1"/>
</dbReference>
<evidence type="ECO:0000259" key="8">
    <source>
        <dbReference type="PROSITE" id="PS50043"/>
    </source>
</evidence>
<evidence type="ECO:0000256" key="6">
    <source>
        <dbReference type="ARBA" id="ARBA00023141"/>
    </source>
</evidence>
<dbReference type="PANTHER" id="PTHR21087">
    <property type="entry name" value="SHIKIMATE KINASE"/>
    <property type="match status" value="1"/>
</dbReference>
<dbReference type="CDD" id="cd06170">
    <property type="entry name" value="LuxR_C_like"/>
    <property type="match status" value="1"/>
</dbReference>
<dbReference type="InterPro" id="IPR031322">
    <property type="entry name" value="Shikimate/glucono_kinase"/>
</dbReference>
<dbReference type="GO" id="GO:0004765">
    <property type="term" value="F:shikimate kinase activity"/>
    <property type="evidence" value="ECO:0007669"/>
    <property type="project" value="UniProtKB-UniRule"/>
</dbReference>
<dbReference type="AlphaFoldDB" id="A0A0W0YVV1"/>
<evidence type="ECO:0000256" key="5">
    <source>
        <dbReference type="ARBA" id="ARBA00022840"/>
    </source>
</evidence>
<keyword evidence="4 7" id="KW-0418">Kinase</keyword>
<comment type="function">
    <text evidence="7">Catalyzes the specific phosphorylation of the 3-hydroxyl group of shikimic acid using ATP as a cosubstrate.</text>
</comment>
<dbReference type="UniPathway" id="UPA00053">
    <property type="reaction ID" value="UER00088"/>
</dbReference>
<dbReference type="SMART" id="SM00421">
    <property type="entry name" value="HTH_LUXR"/>
    <property type="match status" value="1"/>
</dbReference>
<comment type="subcellular location">
    <subcellularLocation>
        <location evidence="7">Cytoplasm</location>
    </subcellularLocation>
</comment>
<keyword evidence="7" id="KW-0963">Cytoplasm</keyword>
<dbReference type="Pfam" id="PF00196">
    <property type="entry name" value="GerE"/>
    <property type="match status" value="1"/>
</dbReference>
<dbReference type="GO" id="GO:0008652">
    <property type="term" value="P:amino acid biosynthetic process"/>
    <property type="evidence" value="ECO:0007669"/>
    <property type="project" value="UniProtKB-KW"/>
</dbReference>
<evidence type="ECO:0000313" key="9">
    <source>
        <dbReference type="EMBL" id="KTD61004.1"/>
    </source>
</evidence>
<dbReference type="EC" id="2.7.1.71" evidence="7"/>
<dbReference type="InterPro" id="IPR036388">
    <property type="entry name" value="WH-like_DNA-bd_sf"/>
</dbReference>
<dbReference type="PRINTS" id="PR00038">
    <property type="entry name" value="HTHLUXR"/>
</dbReference>
<dbReference type="CDD" id="cd00464">
    <property type="entry name" value="SK"/>
    <property type="match status" value="1"/>
</dbReference>
<proteinExistence type="inferred from homology"/>
<comment type="caution">
    <text evidence="9">The sequence shown here is derived from an EMBL/GenBank/DDBJ whole genome shotgun (WGS) entry which is preliminary data.</text>
</comment>
<dbReference type="RefSeq" id="WP_058514181.1">
    <property type="nucleotide sequence ID" value="NZ_CAAAIH010000056.1"/>
</dbReference>
<sequence>MNQHTRIFIIGLPGAGKGLFGKLLAEKLGWQFIDADLGMEYHVGRSLDEVLGKKGQEDFYRCQLEILTALQSKEHIVVATDASIVCSENIRQFLSTEFVVFLQVSTTVQLMRISRNPAPLLPNTDLKTFFDKLHAQRDNLFENVATVMLDTDDNALEHHLLKVFEQIAESKKPANQTIKLNEKDLVLFHKLTHIPVYLTEQQAVCLRLLAQGKSSKEIARDISISYRTVEGMLSKTMELLGCTSSKELIVLYHNKP</sequence>
<evidence type="ECO:0000256" key="4">
    <source>
        <dbReference type="ARBA" id="ARBA00022777"/>
    </source>
</evidence>
<keyword evidence="3 7" id="KW-0547">Nucleotide-binding</keyword>
<keyword evidence="7" id="KW-0460">Magnesium</keyword>
<name>A0A0W0YVV1_9GAMM</name>
<dbReference type="GO" id="GO:0006355">
    <property type="term" value="P:regulation of DNA-templated transcription"/>
    <property type="evidence" value="ECO:0007669"/>
    <property type="project" value="InterPro"/>
</dbReference>
<dbReference type="EMBL" id="LNYU01000044">
    <property type="protein sequence ID" value="KTD61004.1"/>
    <property type="molecule type" value="Genomic_DNA"/>
</dbReference>
<comment type="similarity">
    <text evidence="7">Belongs to the shikimate kinase family.</text>
</comment>
<dbReference type="OrthoDB" id="9800332at2"/>
<protein>
    <recommendedName>
        <fullName evidence="7">Shikimate kinase</fullName>
        <shortName evidence="7">SK</shortName>
        <ecNumber evidence="7">2.7.1.71</ecNumber>
    </recommendedName>
</protein>
<dbReference type="GO" id="GO:0005829">
    <property type="term" value="C:cytosol"/>
    <property type="evidence" value="ECO:0007669"/>
    <property type="project" value="TreeGrafter"/>
</dbReference>
<comment type="pathway">
    <text evidence="7">Metabolic intermediate biosynthesis; chorismate biosynthesis; chorismate from D-erythrose 4-phosphate and phosphoenolpyruvate: step 5/7.</text>
</comment>
<evidence type="ECO:0000256" key="1">
    <source>
        <dbReference type="ARBA" id="ARBA00022605"/>
    </source>
</evidence>
<comment type="caution">
    <text evidence="7">Lacks conserved residue(s) required for the propagation of feature annotation.</text>
</comment>
<keyword evidence="1 7" id="KW-0028">Amino-acid biosynthesis</keyword>
<feature type="binding site" evidence="7">
    <location>
        <position position="137"/>
    </location>
    <ligand>
        <name>substrate</name>
    </ligand>
</feature>
<dbReference type="HAMAP" id="MF_00109">
    <property type="entry name" value="Shikimate_kinase"/>
    <property type="match status" value="1"/>
</dbReference>
<feature type="binding site" evidence="7">
    <location>
        <begin position="14"/>
        <end position="19"/>
    </location>
    <ligand>
        <name>ATP</name>
        <dbReference type="ChEBI" id="CHEBI:30616"/>
    </ligand>
</feature>
<dbReference type="GO" id="GO:0000287">
    <property type="term" value="F:magnesium ion binding"/>
    <property type="evidence" value="ECO:0007669"/>
    <property type="project" value="UniProtKB-UniRule"/>
</dbReference>
<evidence type="ECO:0000313" key="10">
    <source>
        <dbReference type="Proteomes" id="UP000054703"/>
    </source>
</evidence>
<dbReference type="Gene3D" id="1.10.10.10">
    <property type="entry name" value="Winged helix-like DNA-binding domain superfamily/Winged helix DNA-binding domain"/>
    <property type="match status" value="1"/>
</dbReference>
<keyword evidence="6 7" id="KW-0057">Aromatic amino acid biosynthesis</keyword>
<keyword evidence="2 7" id="KW-0808">Transferase</keyword>
<dbReference type="PROSITE" id="PS50043">
    <property type="entry name" value="HTH_LUXR_2"/>
    <property type="match status" value="1"/>
</dbReference>
<dbReference type="GO" id="GO:0005524">
    <property type="term" value="F:ATP binding"/>
    <property type="evidence" value="ECO:0007669"/>
    <property type="project" value="UniProtKB-UniRule"/>
</dbReference>
<dbReference type="PATRIC" id="fig|45074.5.peg.2028"/>
<dbReference type="PRINTS" id="PR01100">
    <property type="entry name" value="SHIKIMTKNASE"/>
</dbReference>
<gene>
    <name evidence="7" type="primary">aroK</name>
    <name evidence="9" type="ORF">Lsan_1902</name>
</gene>
<dbReference type="Gene3D" id="3.40.50.300">
    <property type="entry name" value="P-loop containing nucleotide triphosphate hydrolases"/>
    <property type="match status" value="1"/>
</dbReference>
<dbReference type="Proteomes" id="UP000054703">
    <property type="component" value="Unassembled WGS sequence"/>
</dbReference>
<keyword evidence="7" id="KW-0479">Metal-binding</keyword>
<dbReference type="GO" id="GO:0009423">
    <property type="term" value="P:chorismate biosynthetic process"/>
    <property type="evidence" value="ECO:0007669"/>
    <property type="project" value="UniProtKB-UniRule"/>
</dbReference>
<evidence type="ECO:0000256" key="2">
    <source>
        <dbReference type="ARBA" id="ARBA00022679"/>
    </source>
</evidence>
<reference evidence="9 10" key="1">
    <citation type="submission" date="2015-11" db="EMBL/GenBank/DDBJ databases">
        <title>Genomic analysis of 38 Legionella species identifies large and diverse effector repertoires.</title>
        <authorList>
            <person name="Burstein D."/>
            <person name="Amaro F."/>
            <person name="Zusman T."/>
            <person name="Lifshitz Z."/>
            <person name="Cohen O."/>
            <person name="Gilbert J.A."/>
            <person name="Pupko T."/>
            <person name="Shuman H.A."/>
            <person name="Segal G."/>
        </authorList>
    </citation>
    <scope>NUCLEOTIDE SEQUENCE [LARGE SCALE GENOMIC DNA]</scope>
    <source>
        <strain evidence="9 10">SC-63-C7</strain>
    </source>
</reference>
<comment type="subunit">
    <text evidence="7">Monomer.</text>
</comment>
<accession>A0A0W0YVV1</accession>
<comment type="catalytic activity">
    <reaction evidence="7">
        <text>shikimate + ATP = 3-phosphoshikimate + ADP + H(+)</text>
        <dbReference type="Rhea" id="RHEA:13121"/>
        <dbReference type="ChEBI" id="CHEBI:15378"/>
        <dbReference type="ChEBI" id="CHEBI:30616"/>
        <dbReference type="ChEBI" id="CHEBI:36208"/>
        <dbReference type="ChEBI" id="CHEBI:145989"/>
        <dbReference type="ChEBI" id="CHEBI:456216"/>
        <dbReference type="EC" id="2.7.1.71"/>
    </reaction>
</comment>
<dbReference type="PANTHER" id="PTHR21087:SF16">
    <property type="entry name" value="SHIKIMATE KINASE 1, CHLOROPLASTIC"/>
    <property type="match status" value="1"/>
</dbReference>
<organism evidence="9 10">
    <name type="scientific">Legionella santicrucis</name>
    <dbReference type="NCBI Taxonomy" id="45074"/>
    <lineage>
        <taxon>Bacteria</taxon>
        <taxon>Pseudomonadati</taxon>
        <taxon>Pseudomonadota</taxon>
        <taxon>Gammaproteobacteria</taxon>
        <taxon>Legionellales</taxon>
        <taxon>Legionellaceae</taxon>
        <taxon>Legionella</taxon>
    </lineage>
</organism>
<dbReference type="GO" id="GO:0003677">
    <property type="term" value="F:DNA binding"/>
    <property type="evidence" value="ECO:0007669"/>
    <property type="project" value="InterPro"/>
</dbReference>
<evidence type="ECO:0000256" key="7">
    <source>
        <dbReference type="HAMAP-Rule" id="MF_00109"/>
    </source>
</evidence>
<feature type="domain" description="HTH luxR-type" evidence="8">
    <location>
        <begin position="191"/>
        <end position="256"/>
    </location>
</feature>